<comment type="cofactor">
    <cofactor evidence="10">
        <name>Mg(2+)</name>
        <dbReference type="ChEBI" id="CHEBI:18420"/>
    </cofactor>
    <text evidence="10">Binds 1 Mg(2+) ion per subunit.</text>
</comment>
<evidence type="ECO:0000256" key="11">
    <source>
        <dbReference type="RuleBase" id="RU003781"/>
    </source>
</evidence>
<feature type="binding site" evidence="10">
    <location>
        <position position="68"/>
    </location>
    <ligand>
        <name>Mg(2+)</name>
        <dbReference type="ChEBI" id="CHEBI:18420"/>
    </ligand>
</feature>
<dbReference type="EMBL" id="QENZ01000003">
    <property type="protein sequence ID" value="PVX52212.1"/>
    <property type="molecule type" value="Genomic_DNA"/>
</dbReference>
<comment type="catalytic activity">
    <reaction evidence="10">
        <text>ITP + H2O = IMP + diphosphate + H(+)</text>
        <dbReference type="Rhea" id="RHEA:29399"/>
        <dbReference type="ChEBI" id="CHEBI:15377"/>
        <dbReference type="ChEBI" id="CHEBI:15378"/>
        <dbReference type="ChEBI" id="CHEBI:33019"/>
        <dbReference type="ChEBI" id="CHEBI:58053"/>
        <dbReference type="ChEBI" id="CHEBI:61402"/>
        <dbReference type="EC" id="3.6.1.66"/>
    </reaction>
</comment>
<accession>A0A7L4URT7</accession>
<keyword evidence="13" id="KW-1185">Reference proteome</keyword>
<comment type="caution">
    <text evidence="12">The sequence shown here is derived from an EMBL/GenBank/DDBJ whole genome shotgun (WGS) entry which is preliminary data.</text>
</comment>
<comment type="subunit">
    <text evidence="2 10">Homodimer.</text>
</comment>
<evidence type="ECO:0000256" key="8">
    <source>
        <dbReference type="ARBA" id="ARBA00051875"/>
    </source>
</evidence>
<dbReference type="EC" id="3.6.1.66" evidence="10"/>
<reference evidence="12 13" key="1">
    <citation type="submission" date="2018-05" db="EMBL/GenBank/DDBJ databases">
        <title>Genomic Encyclopedia of Type Strains, Phase IV (KMG-IV): sequencing the most valuable type-strain genomes for metagenomic binning, comparative biology and taxonomic classification.</title>
        <authorList>
            <person name="Goeker M."/>
        </authorList>
    </citation>
    <scope>NUCLEOTIDE SEQUENCE [LARGE SCALE GENOMIC DNA]</scope>
    <source>
        <strain evidence="12 13">DSM 28579</strain>
    </source>
</reference>
<dbReference type="Proteomes" id="UP000251835">
    <property type="component" value="Unassembled WGS sequence"/>
</dbReference>
<gene>
    <name evidence="12" type="ORF">C7377_0519</name>
</gene>
<keyword evidence="7 10" id="KW-0546">Nucleotide metabolism</keyword>
<dbReference type="InterPro" id="IPR020922">
    <property type="entry name" value="dITP/XTP_pyrophosphatase"/>
</dbReference>
<comment type="catalytic activity">
    <reaction evidence="8 10">
        <text>dITP + H2O = dIMP + diphosphate + H(+)</text>
        <dbReference type="Rhea" id="RHEA:28342"/>
        <dbReference type="ChEBI" id="CHEBI:15377"/>
        <dbReference type="ChEBI" id="CHEBI:15378"/>
        <dbReference type="ChEBI" id="CHEBI:33019"/>
        <dbReference type="ChEBI" id="CHEBI:61194"/>
        <dbReference type="ChEBI" id="CHEBI:61382"/>
        <dbReference type="EC" id="3.6.1.66"/>
    </reaction>
</comment>
<keyword evidence="4 10" id="KW-0547">Nucleotide-binding</keyword>
<dbReference type="HAMAP" id="MF_01405">
    <property type="entry name" value="Non_canon_purine_NTPase"/>
    <property type="match status" value="1"/>
</dbReference>
<dbReference type="GO" id="GO:0005829">
    <property type="term" value="C:cytosol"/>
    <property type="evidence" value="ECO:0007669"/>
    <property type="project" value="TreeGrafter"/>
</dbReference>
<comment type="function">
    <text evidence="10">Pyrophosphatase that catalyzes the hydrolysis of nucleoside triphosphates to their monophosphate derivatives, with a high preference for the non-canonical purine nucleotides XTP (xanthosine triphosphate), dITP (deoxyinosine triphosphate) and ITP. Seems to function as a house-cleaning enzyme that removes non-canonical purine nucleotides from the nucleotide pool, thus preventing their incorporation into DNA/RNA and avoiding chromosomal lesions.</text>
</comment>
<feature type="binding site" evidence="10">
    <location>
        <position position="69"/>
    </location>
    <ligand>
        <name>substrate</name>
    </ligand>
</feature>
<dbReference type="GO" id="GO:0036220">
    <property type="term" value="F:ITP diphosphatase activity"/>
    <property type="evidence" value="ECO:0007669"/>
    <property type="project" value="UniProtKB-UniRule"/>
</dbReference>
<dbReference type="InterPro" id="IPR029001">
    <property type="entry name" value="ITPase-like_fam"/>
</dbReference>
<dbReference type="GO" id="GO:0035870">
    <property type="term" value="F:dITP diphosphatase activity"/>
    <property type="evidence" value="ECO:0007669"/>
    <property type="project" value="UniProtKB-UniRule"/>
</dbReference>
<evidence type="ECO:0000256" key="9">
    <source>
        <dbReference type="ARBA" id="ARBA00052017"/>
    </source>
</evidence>
<dbReference type="PANTHER" id="PTHR11067:SF9">
    <property type="entry name" value="INOSINE TRIPHOSPHATE PYROPHOSPHATASE"/>
    <property type="match status" value="1"/>
</dbReference>
<comment type="similarity">
    <text evidence="1 10 11">Belongs to the HAM1 NTPase family.</text>
</comment>
<feature type="binding site" evidence="10">
    <location>
        <begin position="7"/>
        <end position="12"/>
    </location>
    <ligand>
        <name>substrate</name>
    </ligand>
</feature>
<dbReference type="GO" id="GO:0000166">
    <property type="term" value="F:nucleotide binding"/>
    <property type="evidence" value="ECO:0007669"/>
    <property type="project" value="UniProtKB-KW"/>
</dbReference>
<keyword evidence="5 10" id="KW-0378">Hydrolase</keyword>
<organism evidence="12 13">
    <name type="scientific">Balneicella halophila</name>
    <dbReference type="NCBI Taxonomy" id="1537566"/>
    <lineage>
        <taxon>Bacteria</taxon>
        <taxon>Pseudomonadati</taxon>
        <taxon>Bacteroidota</taxon>
        <taxon>Bacteroidia</taxon>
        <taxon>Bacteroidales</taxon>
        <taxon>Balneicellaceae</taxon>
        <taxon>Balneicella</taxon>
    </lineage>
</organism>
<evidence type="ECO:0000256" key="6">
    <source>
        <dbReference type="ARBA" id="ARBA00022842"/>
    </source>
</evidence>
<dbReference type="InterPro" id="IPR002637">
    <property type="entry name" value="RdgB/HAM1"/>
</dbReference>
<comment type="catalytic activity">
    <reaction evidence="9 10">
        <text>XTP + H2O = XMP + diphosphate + H(+)</text>
        <dbReference type="Rhea" id="RHEA:28610"/>
        <dbReference type="ChEBI" id="CHEBI:15377"/>
        <dbReference type="ChEBI" id="CHEBI:15378"/>
        <dbReference type="ChEBI" id="CHEBI:33019"/>
        <dbReference type="ChEBI" id="CHEBI:57464"/>
        <dbReference type="ChEBI" id="CHEBI:61314"/>
        <dbReference type="EC" id="3.6.1.66"/>
    </reaction>
</comment>
<evidence type="ECO:0000256" key="5">
    <source>
        <dbReference type="ARBA" id="ARBA00022801"/>
    </source>
</evidence>
<dbReference type="OrthoDB" id="9807456at2"/>
<evidence type="ECO:0000256" key="3">
    <source>
        <dbReference type="ARBA" id="ARBA00022723"/>
    </source>
</evidence>
<evidence type="ECO:0000256" key="7">
    <source>
        <dbReference type="ARBA" id="ARBA00023080"/>
    </source>
</evidence>
<dbReference type="Pfam" id="PF01725">
    <property type="entry name" value="Ham1p_like"/>
    <property type="match status" value="1"/>
</dbReference>
<evidence type="ECO:0000313" key="13">
    <source>
        <dbReference type="Proteomes" id="UP000251835"/>
    </source>
</evidence>
<dbReference type="AlphaFoldDB" id="A0A7L4URT7"/>
<proteinExistence type="inferred from homology"/>
<evidence type="ECO:0000256" key="4">
    <source>
        <dbReference type="ARBA" id="ARBA00022741"/>
    </source>
</evidence>
<dbReference type="GO" id="GO:0017111">
    <property type="term" value="F:ribonucleoside triphosphate phosphatase activity"/>
    <property type="evidence" value="ECO:0007669"/>
    <property type="project" value="InterPro"/>
</dbReference>
<feature type="binding site" evidence="10">
    <location>
        <position position="171"/>
    </location>
    <ligand>
        <name>substrate</name>
    </ligand>
</feature>
<sequence>MELIIATNNSHKVEEIKEILPANIDVKSLREIGIVEEIPETQDTLEGNALQKARYIYDKYSKNCFADDTGLEVEALDNAPGVYSARYAGDDCSFEDNIQKLLRELKGIENRKARFRTVVALIIDGHEHLFEGEVTGKILESKQGNEGFGYDPVFLPDGYEDSFATMASSEKNKISHRGKAVRALASFLRKTL</sequence>
<protein>
    <recommendedName>
        <fullName evidence="10">dITP/XTP pyrophosphatase</fullName>
        <ecNumber evidence="10">3.6.1.66</ecNumber>
    </recommendedName>
    <alternativeName>
        <fullName evidence="10">Non-canonical purine NTP pyrophosphatase</fullName>
    </alternativeName>
    <alternativeName>
        <fullName evidence="10">Non-standard purine NTP pyrophosphatase</fullName>
    </alternativeName>
    <alternativeName>
        <fullName evidence="10">Nucleoside-triphosphate diphosphatase</fullName>
    </alternativeName>
    <alternativeName>
        <fullName evidence="10">Nucleoside-triphosphate pyrophosphatase</fullName>
        <shortName evidence="10">NTPase</shortName>
    </alternativeName>
</protein>
<feature type="binding site" evidence="10">
    <location>
        <begin position="148"/>
        <end position="151"/>
    </location>
    <ligand>
        <name>substrate</name>
    </ligand>
</feature>
<dbReference type="NCBIfam" id="TIGR00042">
    <property type="entry name" value="RdgB/HAM1 family non-canonical purine NTP pyrophosphatase"/>
    <property type="match status" value="1"/>
</dbReference>
<comment type="caution">
    <text evidence="10">Lacks conserved residue(s) required for the propagation of feature annotation.</text>
</comment>
<evidence type="ECO:0000256" key="10">
    <source>
        <dbReference type="HAMAP-Rule" id="MF_01405"/>
    </source>
</evidence>
<keyword evidence="3 10" id="KW-0479">Metal-binding</keyword>
<dbReference type="PANTHER" id="PTHR11067">
    <property type="entry name" value="INOSINE TRIPHOSPHATE PYROPHOSPHATASE/HAM1 PROTEIN"/>
    <property type="match status" value="1"/>
</dbReference>
<dbReference type="NCBIfam" id="NF011398">
    <property type="entry name" value="PRK14823.1"/>
    <property type="match status" value="1"/>
</dbReference>
<dbReference type="Gene3D" id="3.90.950.10">
    <property type="match status" value="1"/>
</dbReference>
<evidence type="ECO:0000256" key="2">
    <source>
        <dbReference type="ARBA" id="ARBA00011738"/>
    </source>
</evidence>
<dbReference type="CDD" id="cd00515">
    <property type="entry name" value="HAM1"/>
    <property type="match status" value="1"/>
</dbReference>
<dbReference type="GO" id="GO:0036222">
    <property type="term" value="F:XTP diphosphatase activity"/>
    <property type="evidence" value="ECO:0007669"/>
    <property type="project" value="UniProtKB-UniRule"/>
</dbReference>
<dbReference type="GO" id="GO:0046872">
    <property type="term" value="F:metal ion binding"/>
    <property type="evidence" value="ECO:0007669"/>
    <property type="project" value="UniProtKB-KW"/>
</dbReference>
<dbReference type="RefSeq" id="WP_116495754.1">
    <property type="nucleotide sequence ID" value="NZ_QENZ01000003.1"/>
</dbReference>
<dbReference type="GO" id="GO:0009146">
    <property type="term" value="P:purine nucleoside triphosphate catabolic process"/>
    <property type="evidence" value="ECO:0007669"/>
    <property type="project" value="UniProtKB-UniRule"/>
</dbReference>
<feature type="active site" description="Proton acceptor" evidence="10">
    <location>
        <position position="68"/>
    </location>
</feature>
<keyword evidence="6 10" id="KW-0460">Magnesium</keyword>
<dbReference type="SUPFAM" id="SSF52972">
    <property type="entry name" value="ITPase-like"/>
    <property type="match status" value="1"/>
</dbReference>
<dbReference type="FunFam" id="3.90.950.10:FF:000001">
    <property type="entry name" value="dITP/XTP pyrophosphatase"/>
    <property type="match status" value="1"/>
</dbReference>
<feature type="binding site" evidence="10">
    <location>
        <begin position="176"/>
        <end position="177"/>
    </location>
    <ligand>
        <name>substrate</name>
    </ligand>
</feature>
<evidence type="ECO:0000256" key="1">
    <source>
        <dbReference type="ARBA" id="ARBA00008023"/>
    </source>
</evidence>
<name>A0A7L4URT7_BALHA</name>
<evidence type="ECO:0000313" key="12">
    <source>
        <dbReference type="EMBL" id="PVX52212.1"/>
    </source>
</evidence>
<dbReference type="GO" id="GO:0009117">
    <property type="term" value="P:nucleotide metabolic process"/>
    <property type="evidence" value="ECO:0007669"/>
    <property type="project" value="UniProtKB-KW"/>
</dbReference>